<reference evidence="3 4" key="1">
    <citation type="submission" date="2021-01" db="EMBL/GenBank/DDBJ databases">
        <title>Genomics of switchgrass bacterial isolates.</title>
        <authorList>
            <person name="Shade A."/>
        </authorList>
    </citation>
    <scope>NUCLEOTIDE SEQUENCE [LARGE SCALE GENOMIC DNA]</scope>
    <source>
        <strain evidence="3 4">PvP111</strain>
    </source>
</reference>
<comment type="caution">
    <text evidence="3">The sequence shown here is derived from an EMBL/GenBank/DDBJ whole genome shotgun (WGS) entry which is preliminary data.</text>
</comment>
<dbReference type="Proteomes" id="UP000703038">
    <property type="component" value="Unassembled WGS sequence"/>
</dbReference>
<dbReference type="RefSeq" id="WP_204868512.1">
    <property type="nucleotide sequence ID" value="NZ_JAFBBK010000001.1"/>
</dbReference>
<dbReference type="InterPro" id="IPR029058">
    <property type="entry name" value="AB_hydrolase_fold"/>
</dbReference>
<feature type="region of interest" description="Disordered" evidence="1">
    <location>
        <begin position="109"/>
        <end position="128"/>
    </location>
</feature>
<evidence type="ECO:0000256" key="1">
    <source>
        <dbReference type="SAM" id="MobiDB-lite"/>
    </source>
</evidence>
<evidence type="ECO:0000313" key="3">
    <source>
        <dbReference type="EMBL" id="MBM7415469.1"/>
    </source>
</evidence>
<dbReference type="Pfam" id="PF12697">
    <property type="entry name" value="Abhydrolase_6"/>
    <property type="match status" value="1"/>
</dbReference>
<dbReference type="InterPro" id="IPR045889">
    <property type="entry name" value="MES/HNL"/>
</dbReference>
<feature type="domain" description="AB hydrolase-1" evidence="2">
    <location>
        <begin position="5"/>
        <end position="217"/>
    </location>
</feature>
<evidence type="ECO:0000313" key="4">
    <source>
        <dbReference type="Proteomes" id="UP000703038"/>
    </source>
</evidence>
<dbReference type="PANTHER" id="PTHR10992">
    <property type="entry name" value="METHYLESTERASE FAMILY MEMBER"/>
    <property type="match status" value="1"/>
</dbReference>
<gene>
    <name evidence="3" type="ORF">JOE42_002202</name>
</gene>
<dbReference type="InterPro" id="IPR000073">
    <property type="entry name" value="AB_hydrolase_1"/>
</dbReference>
<name>A0ABS2KU48_9NOCA</name>
<dbReference type="Gene3D" id="3.40.50.1820">
    <property type="entry name" value="alpha/beta hydrolase"/>
    <property type="match status" value="1"/>
</dbReference>
<sequence length="225" mass="24108">MTSYVLVPGFWLGGWAWRDVAAELREQGHDVHTVSLTGMGERAHLAGPGVDLNTHVTDVVNVLQYGELDDVVLVGHSYAGAVVTPSVADRVPEKIASLVFVDTGPLPDGMSQSDFGGSSEPVGERVPPPRWDDLLASGAERTTRLSVAQPGATATSAVHYTGAWESIRRVFVMSSVTEAEVRESSTTIPAYRHMTGEFRELPGSHWPMFDQPAALAAVLAEVGRC</sequence>
<keyword evidence="4" id="KW-1185">Reference proteome</keyword>
<protein>
    <submittedName>
        <fullName evidence="3">Pimeloyl-ACP methyl ester carboxylesterase</fullName>
    </submittedName>
</protein>
<accession>A0ABS2KU48</accession>
<dbReference type="PANTHER" id="PTHR10992:SF1086">
    <property type="entry name" value="AB HYDROLASE-1 DOMAIN-CONTAINING PROTEIN"/>
    <property type="match status" value="1"/>
</dbReference>
<dbReference type="EMBL" id="JAFBBK010000001">
    <property type="protein sequence ID" value="MBM7415469.1"/>
    <property type="molecule type" value="Genomic_DNA"/>
</dbReference>
<dbReference type="SUPFAM" id="SSF53474">
    <property type="entry name" value="alpha/beta-Hydrolases"/>
    <property type="match status" value="1"/>
</dbReference>
<evidence type="ECO:0000259" key="2">
    <source>
        <dbReference type="Pfam" id="PF12697"/>
    </source>
</evidence>
<proteinExistence type="predicted"/>
<organism evidence="3 4">
    <name type="scientific">Rhodococcoides corynebacterioides</name>
    <dbReference type="NCBI Taxonomy" id="53972"/>
    <lineage>
        <taxon>Bacteria</taxon>
        <taxon>Bacillati</taxon>
        <taxon>Actinomycetota</taxon>
        <taxon>Actinomycetes</taxon>
        <taxon>Mycobacteriales</taxon>
        <taxon>Nocardiaceae</taxon>
        <taxon>Rhodococcoides</taxon>
    </lineage>
</organism>